<name>A0A0W0YJE1_9GAMM</name>
<protein>
    <submittedName>
        <fullName evidence="1">Uncharacterized protein</fullName>
    </submittedName>
</protein>
<evidence type="ECO:0000313" key="2">
    <source>
        <dbReference type="Proteomes" id="UP000054621"/>
    </source>
</evidence>
<comment type="caution">
    <text evidence="1">The sequence shown here is derived from an EMBL/GenBank/DDBJ whole genome shotgun (WGS) entry which is preliminary data.</text>
</comment>
<dbReference type="RefSeq" id="WP_027271909.1">
    <property type="nucleotide sequence ID" value="NZ_CAAAJE010000027.1"/>
</dbReference>
<proteinExistence type="predicted"/>
<dbReference type="PATRIC" id="fig|28087.4.peg.2049"/>
<dbReference type="EMBL" id="LNYV01000029">
    <property type="protein sequence ID" value="KTD56935.1"/>
    <property type="molecule type" value="Genomic_DNA"/>
</dbReference>
<evidence type="ECO:0000313" key="1">
    <source>
        <dbReference type="EMBL" id="KTD56935.1"/>
    </source>
</evidence>
<dbReference type="eggNOG" id="ENOG50339U8">
    <property type="taxonomic scope" value="Bacteria"/>
</dbReference>
<dbReference type="AlphaFoldDB" id="A0A0W0YJE1"/>
<dbReference type="Proteomes" id="UP000054621">
    <property type="component" value="Unassembled WGS sequence"/>
</dbReference>
<organism evidence="1 2">
    <name type="scientific">Legionella sainthelensi</name>
    <dbReference type="NCBI Taxonomy" id="28087"/>
    <lineage>
        <taxon>Bacteria</taxon>
        <taxon>Pseudomonadati</taxon>
        <taxon>Pseudomonadota</taxon>
        <taxon>Gammaproteobacteria</taxon>
        <taxon>Legionellales</taxon>
        <taxon>Legionellaceae</taxon>
        <taxon>Legionella</taxon>
    </lineage>
</organism>
<sequence>MPEYCIQAAMFQLPFLFVTRFVHDFWILREVESKKVVAQLHGLATSRKTGSIVPIGYSSEHSLQAHCITYDAHFAHLHGLELGSFALPIHAYHTVYTNEDCLQHWLRIKAAVEVINNLDLDYPPGGFRIPWSSTINSNSIYHTFSQVMDIPMHVFKGFVQIGIQASLYEQIKNYL</sequence>
<dbReference type="STRING" id="28087.Lsai_1912"/>
<gene>
    <name evidence="1" type="ORF">Lsai_1912</name>
</gene>
<dbReference type="OrthoDB" id="6978838at2"/>
<accession>A0A0W0YJE1</accession>
<reference evidence="1 2" key="1">
    <citation type="submission" date="2015-11" db="EMBL/GenBank/DDBJ databases">
        <title>Genomic analysis of 38 Legionella species identifies large and diverse effector repertoires.</title>
        <authorList>
            <person name="Burstein D."/>
            <person name="Amaro F."/>
            <person name="Zusman T."/>
            <person name="Lifshitz Z."/>
            <person name="Cohen O."/>
            <person name="Gilbert J.A."/>
            <person name="Pupko T."/>
            <person name="Shuman H.A."/>
            <person name="Segal G."/>
        </authorList>
    </citation>
    <scope>NUCLEOTIDE SEQUENCE [LARGE SCALE GENOMIC DNA]</scope>
    <source>
        <strain evidence="1 2">Mt.St.Helens-4</strain>
    </source>
</reference>